<dbReference type="RefSeq" id="WP_258387087.1">
    <property type="nucleotide sequence ID" value="NZ_CP091430.1"/>
</dbReference>
<proteinExistence type="inferred from homology"/>
<evidence type="ECO:0000259" key="9">
    <source>
        <dbReference type="PROSITE" id="PS50983"/>
    </source>
</evidence>
<evidence type="ECO:0000256" key="6">
    <source>
        <dbReference type="ARBA" id="ARBA00023125"/>
    </source>
</evidence>
<dbReference type="SMART" id="SM00342">
    <property type="entry name" value="HTH_ARAC"/>
    <property type="match status" value="1"/>
</dbReference>
<dbReference type="InterPro" id="IPR002491">
    <property type="entry name" value="ABC_transptr_periplasmic_BD"/>
</dbReference>
<dbReference type="SUPFAM" id="SSF46689">
    <property type="entry name" value="Homeodomain-like"/>
    <property type="match status" value="2"/>
</dbReference>
<reference evidence="10" key="1">
    <citation type="submission" date="2022-01" db="EMBL/GenBank/DDBJ databases">
        <title>Paenibacillus spongiae sp. nov., isolated from marine sponge.</title>
        <authorList>
            <person name="Li Z."/>
            <person name="Zhang M."/>
        </authorList>
    </citation>
    <scope>NUCLEOTIDE SEQUENCE</scope>
    <source>
        <strain evidence="10">PHS-Z3</strain>
    </source>
</reference>
<dbReference type="Gene3D" id="3.40.50.1980">
    <property type="entry name" value="Nitrogenase molybdenum iron protein domain"/>
    <property type="match status" value="2"/>
</dbReference>
<dbReference type="InterPro" id="IPR018060">
    <property type="entry name" value="HTH_AraC"/>
</dbReference>
<dbReference type="InterPro" id="IPR051313">
    <property type="entry name" value="Bact_iron-sidero_bind"/>
</dbReference>
<keyword evidence="3" id="KW-0813">Transport</keyword>
<keyword evidence="7" id="KW-0804">Transcription</keyword>
<dbReference type="Pfam" id="PF01497">
    <property type="entry name" value="Peripla_BP_2"/>
    <property type="match status" value="1"/>
</dbReference>
<dbReference type="EMBL" id="CP091430">
    <property type="protein sequence ID" value="UVI31024.1"/>
    <property type="molecule type" value="Genomic_DNA"/>
</dbReference>
<dbReference type="PANTHER" id="PTHR30532">
    <property type="entry name" value="IRON III DICITRATE-BINDING PERIPLASMIC PROTEIN"/>
    <property type="match status" value="1"/>
</dbReference>
<comment type="similarity">
    <text evidence="2">Belongs to the bacterial solute-binding protein 8 family.</text>
</comment>
<evidence type="ECO:0000256" key="4">
    <source>
        <dbReference type="ARBA" id="ARBA00022729"/>
    </source>
</evidence>
<evidence type="ECO:0000256" key="1">
    <source>
        <dbReference type="ARBA" id="ARBA00004196"/>
    </source>
</evidence>
<dbReference type="SUPFAM" id="SSF53807">
    <property type="entry name" value="Helical backbone' metal receptor"/>
    <property type="match status" value="1"/>
</dbReference>
<evidence type="ECO:0000313" key="10">
    <source>
        <dbReference type="EMBL" id="UVI31024.1"/>
    </source>
</evidence>
<evidence type="ECO:0000256" key="5">
    <source>
        <dbReference type="ARBA" id="ARBA00023015"/>
    </source>
</evidence>
<evidence type="ECO:0000256" key="3">
    <source>
        <dbReference type="ARBA" id="ARBA00022448"/>
    </source>
</evidence>
<dbReference type="PROSITE" id="PS50983">
    <property type="entry name" value="FE_B12_PBP"/>
    <property type="match status" value="1"/>
</dbReference>
<feature type="domain" description="HTH araC/xylS-type" evidence="8">
    <location>
        <begin position="112"/>
        <end position="210"/>
    </location>
</feature>
<keyword evidence="4" id="KW-0732">Signal</keyword>
<keyword evidence="11" id="KW-1185">Reference proteome</keyword>
<keyword evidence="6" id="KW-0238">DNA-binding</keyword>
<dbReference type="InterPro" id="IPR018062">
    <property type="entry name" value="HTH_AraC-typ_CS"/>
</dbReference>
<dbReference type="PROSITE" id="PS00041">
    <property type="entry name" value="HTH_ARAC_FAMILY_1"/>
    <property type="match status" value="1"/>
</dbReference>
<comment type="subcellular location">
    <subcellularLocation>
        <location evidence="1">Cell envelope</location>
    </subcellularLocation>
</comment>
<accession>A0ABY5SBA3</accession>
<organism evidence="10 11">
    <name type="scientific">Paenibacillus spongiae</name>
    <dbReference type="NCBI Taxonomy" id="2909671"/>
    <lineage>
        <taxon>Bacteria</taxon>
        <taxon>Bacillati</taxon>
        <taxon>Bacillota</taxon>
        <taxon>Bacilli</taxon>
        <taxon>Bacillales</taxon>
        <taxon>Paenibacillaceae</taxon>
        <taxon>Paenibacillus</taxon>
    </lineage>
</organism>
<dbReference type="PROSITE" id="PS01124">
    <property type="entry name" value="HTH_ARAC_FAMILY_2"/>
    <property type="match status" value="1"/>
</dbReference>
<evidence type="ECO:0000256" key="7">
    <source>
        <dbReference type="ARBA" id="ARBA00023163"/>
    </source>
</evidence>
<dbReference type="Gene3D" id="1.10.10.60">
    <property type="entry name" value="Homeodomain-like"/>
    <property type="match status" value="2"/>
</dbReference>
<evidence type="ECO:0000259" key="8">
    <source>
        <dbReference type="PROSITE" id="PS01124"/>
    </source>
</evidence>
<dbReference type="InterPro" id="IPR009057">
    <property type="entry name" value="Homeodomain-like_sf"/>
</dbReference>
<name>A0ABY5SBA3_9BACL</name>
<gene>
    <name evidence="10" type="ORF">L1F29_03935</name>
</gene>
<evidence type="ECO:0000256" key="2">
    <source>
        <dbReference type="ARBA" id="ARBA00008814"/>
    </source>
</evidence>
<dbReference type="PANTHER" id="PTHR30532:SF29">
    <property type="entry name" value="FE(3+) DICITRATE-BINDING PERIPLASMIC PROTEIN"/>
    <property type="match status" value="1"/>
</dbReference>
<feature type="domain" description="Fe/B12 periplasmic-binding" evidence="9">
    <location>
        <begin position="216"/>
        <end position="480"/>
    </location>
</feature>
<evidence type="ECO:0000313" key="11">
    <source>
        <dbReference type="Proteomes" id="UP001057877"/>
    </source>
</evidence>
<protein>
    <submittedName>
        <fullName evidence="10">Helix-turn-helix domain-containing protein</fullName>
    </submittedName>
</protein>
<sequence length="485" mass="55528">MQRQKVFILAPDSAVQLGLRNAGSADYYYIQFHALQAADRKQFIPAQLNCPDELPISHFSLLTERVDEIMRKQYSGNGWDAMKANILFQDMLIALFKDAIREHKQDLKHAIALTMDYMEQNYRLNITRKQLAEMVGISEDYYSRAFKKLAGKSPMEYLTEVRVSQAKQSLLLSRDSFRSIAQSVGFSDEFYFSRKFKASTGRSPTSYVNAVKYSEKIASLRHLLTGHLIALGVEPYAAVINNAYPVTTRFRNTVAVGDYKPDLEKLMTAKPDLIMTCEFRDFGKSQKEKMYDQIAPTVTLPFYQSWRVHLQTIGKIIGKEKEAGDWLERYDNKAESVRKQLAETIGDETILIVGIGDGRMCVYGQRNMGSVLYGDLKLAVPRGVAEIDHYKETTLEELHAFDADRILLTSYRHDGSEHVDQAIRNEVSGLYTNEAWHALKAVRNRAVYGMYDSQHLYTCYTSLSHDLFLDKVRQMLRSDSSKQRT</sequence>
<dbReference type="Pfam" id="PF12833">
    <property type="entry name" value="HTH_18"/>
    <property type="match status" value="1"/>
</dbReference>
<dbReference type="Proteomes" id="UP001057877">
    <property type="component" value="Chromosome"/>
</dbReference>
<keyword evidence="5" id="KW-0805">Transcription regulation</keyword>